<dbReference type="Gene3D" id="3.30.40.10">
    <property type="entry name" value="Zinc/RING finger domain, C3HC4 (zinc finger)"/>
    <property type="match status" value="1"/>
</dbReference>
<reference evidence="1 2" key="1">
    <citation type="journal article" date="2021" name="BMC Biol.">
        <title>Horizontally acquired antibacterial genes associated with adaptive radiation of ladybird beetles.</title>
        <authorList>
            <person name="Li H.S."/>
            <person name="Tang X.F."/>
            <person name="Huang Y.H."/>
            <person name="Xu Z.Y."/>
            <person name="Chen M.L."/>
            <person name="Du X.Y."/>
            <person name="Qiu B.Y."/>
            <person name="Chen P.T."/>
            <person name="Zhang W."/>
            <person name="Slipinski A."/>
            <person name="Escalona H.E."/>
            <person name="Waterhouse R.M."/>
            <person name="Zwick A."/>
            <person name="Pang H."/>
        </authorList>
    </citation>
    <scope>NUCLEOTIDE SEQUENCE [LARGE SCALE GENOMIC DNA]</scope>
    <source>
        <strain evidence="1">SYSU2018</strain>
    </source>
</reference>
<dbReference type="SUPFAM" id="SSF49599">
    <property type="entry name" value="TRAF domain-like"/>
    <property type="match status" value="1"/>
</dbReference>
<dbReference type="EMBL" id="JABFTP020000186">
    <property type="protein sequence ID" value="KAL3289792.1"/>
    <property type="molecule type" value="Genomic_DNA"/>
</dbReference>
<gene>
    <name evidence="1" type="ORF">HHI36_023184</name>
</gene>
<proteinExistence type="predicted"/>
<sequence length="254" mass="30585">MMFIKPDYLKPPLIEKCNNCSLYYFPPYYLCPKGHKLCNYCTQETPYMQSKVLYTLRHQNDLQLECITKLELFCGECSNYYWRVEERRDSKLELKNKSKIYSCLYEDHGCKFLSPYPGIENHIFACDFCMKRCYWQNCIWRGTVLDLKKHLLLHPLLCMNKVEALKHHSTYTLFRENDLFMIKTYVSRRDVKFSVKYCGVPNKYIFEIHLGTKEQCYVEMKHVIPNMKYSKHSEISFVNESKIFIANFQCLRQF</sequence>
<dbReference type="InterPro" id="IPR013083">
    <property type="entry name" value="Znf_RING/FYVE/PHD"/>
</dbReference>
<evidence type="ECO:0000313" key="2">
    <source>
        <dbReference type="Proteomes" id="UP001516400"/>
    </source>
</evidence>
<keyword evidence="2" id="KW-1185">Reference proteome</keyword>
<organism evidence="1 2">
    <name type="scientific">Cryptolaemus montrouzieri</name>
    <dbReference type="NCBI Taxonomy" id="559131"/>
    <lineage>
        <taxon>Eukaryota</taxon>
        <taxon>Metazoa</taxon>
        <taxon>Ecdysozoa</taxon>
        <taxon>Arthropoda</taxon>
        <taxon>Hexapoda</taxon>
        <taxon>Insecta</taxon>
        <taxon>Pterygota</taxon>
        <taxon>Neoptera</taxon>
        <taxon>Endopterygota</taxon>
        <taxon>Coleoptera</taxon>
        <taxon>Polyphaga</taxon>
        <taxon>Cucujiformia</taxon>
        <taxon>Coccinelloidea</taxon>
        <taxon>Coccinellidae</taxon>
        <taxon>Scymninae</taxon>
        <taxon>Scymnini</taxon>
        <taxon>Cryptolaemus</taxon>
    </lineage>
</organism>
<evidence type="ECO:0000313" key="1">
    <source>
        <dbReference type="EMBL" id="KAL3289792.1"/>
    </source>
</evidence>
<dbReference type="Proteomes" id="UP001516400">
    <property type="component" value="Unassembled WGS sequence"/>
</dbReference>
<name>A0ABD2PFQ5_9CUCU</name>
<accession>A0ABD2PFQ5</accession>
<dbReference type="AlphaFoldDB" id="A0ABD2PFQ5"/>
<protein>
    <submittedName>
        <fullName evidence="1">Uncharacterized protein</fullName>
    </submittedName>
</protein>
<comment type="caution">
    <text evidence="1">The sequence shown here is derived from an EMBL/GenBank/DDBJ whole genome shotgun (WGS) entry which is preliminary data.</text>
</comment>